<dbReference type="EMBL" id="KC117378">
    <property type="protein sequence ID" value="AGC34591.1"/>
    <property type="molecule type" value="Genomic_DNA"/>
</dbReference>
<keyword evidence="2" id="KW-1185">Reference proteome</keyword>
<sequence>MSRTLADALLSTLRANVGDPQHVMASAGTLWTAAVAHGQVPADDAQDEMDALLDRELVVRWTDGDGTVRYGPTTDGLEQIPGACPYDAADRETFRACIETELSRETPDAEFVGWANGWTERLAGRQ</sequence>
<dbReference type="RefSeq" id="YP_008083096.1">
    <property type="nucleotide sequence ID" value="NC_021471.1"/>
</dbReference>
<dbReference type="GeneID" id="16151526"/>
<reference evidence="1 2" key="1">
    <citation type="journal article" date="2013" name="Proc. Natl. Acad. Sci. U.S.A.">
        <title>Structure of the archaeal head-tailed virus HSTV-1 completes the HK97 fold story.</title>
        <authorList>
            <person name="Pietila M.K."/>
            <person name="Laurinmaki P."/>
            <person name="Russell D.A."/>
            <person name="Ko C.C."/>
            <person name="Jacobs-Sera D."/>
            <person name="Hendrix R.W."/>
            <person name="Bamford D.H."/>
            <person name="Butcher S.J."/>
        </authorList>
    </citation>
    <scope>NUCLEOTIDE SEQUENCE [LARGE SCALE GENOMIC DNA]</scope>
</reference>
<dbReference type="KEGG" id="vg:16151526"/>
<organism evidence="1 2">
    <name type="scientific">Haloarcula sinaiiensis tailed virus 1</name>
    <dbReference type="NCBI Taxonomy" id="1262530"/>
    <lineage>
        <taxon>Viruses</taxon>
        <taxon>Duplodnaviria</taxon>
        <taxon>Heunggongvirae</taxon>
        <taxon>Uroviricota</taxon>
        <taxon>Caudoviricetes</taxon>
        <taxon>Kirjokansivirales</taxon>
        <taxon>Shortaselviridae</taxon>
        <taxon>Lonfivirus</taxon>
        <taxon>Lonfivirus codicilli</taxon>
        <taxon>Lonfivirus HSTV1</taxon>
    </lineage>
</organism>
<evidence type="ECO:0000313" key="2">
    <source>
        <dbReference type="Proteomes" id="UP000014319"/>
    </source>
</evidence>
<evidence type="ECO:0000313" key="1">
    <source>
        <dbReference type="EMBL" id="AGC34591.1"/>
    </source>
</evidence>
<gene>
    <name evidence="1" type="primary">46</name>
    <name evidence="1" type="ORF">HSTV1_46</name>
</gene>
<proteinExistence type="predicted"/>
<protein>
    <submittedName>
        <fullName evidence="1">Uncharacterized protein</fullName>
    </submittedName>
</protein>
<dbReference type="Proteomes" id="UP000014319">
    <property type="component" value="Genome"/>
</dbReference>
<accession>R9QST4</accession>
<name>R9QST4_9CAUD</name>